<evidence type="ECO:0000313" key="2">
    <source>
        <dbReference type="Proteomes" id="UP001225072"/>
    </source>
</evidence>
<protein>
    <submittedName>
        <fullName evidence="1">Uncharacterized protein</fullName>
    </submittedName>
</protein>
<name>A0ABU0TDJ7_9FLAO</name>
<organism evidence="1 2">
    <name type="scientific">Chryseobacterium camelliae</name>
    <dbReference type="NCBI Taxonomy" id="1265445"/>
    <lineage>
        <taxon>Bacteria</taxon>
        <taxon>Pseudomonadati</taxon>
        <taxon>Bacteroidota</taxon>
        <taxon>Flavobacteriia</taxon>
        <taxon>Flavobacteriales</taxon>
        <taxon>Weeksellaceae</taxon>
        <taxon>Chryseobacterium group</taxon>
        <taxon>Chryseobacterium</taxon>
    </lineage>
</organism>
<gene>
    <name evidence="1" type="ORF">QE404_000219</name>
</gene>
<keyword evidence="2" id="KW-1185">Reference proteome</keyword>
<sequence>MKNIFFEYIIFSLIILKVLITGISTTVQSFCDFYKYENLISMHGNKYEKMFSSYTGFDTGYGFFAPNVSSNFIIISENQENGHSYISTDLLRSKEGKLRFANLNDVYIKNVITKDQSMPELKINHILLKKINQSFKKKYGKNIITYAYLYDQPSLKESLRNPRLIKIDSVK</sequence>
<dbReference type="EMBL" id="JAUTAL010000001">
    <property type="protein sequence ID" value="MDQ1095072.1"/>
    <property type="molecule type" value="Genomic_DNA"/>
</dbReference>
<accession>A0ABU0TDJ7</accession>
<comment type="caution">
    <text evidence="1">The sequence shown here is derived from an EMBL/GenBank/DDBJ whole genome shotgun (WGS) entry which is preliminary data.</text>
</comment>
<evidence type="ECO:0000313" key="1">
    <source>
        <dbReference type="EMBL" id="MDQ1095072.1"/>
    </source>
</evidence>
<dbReference type="Proteomes" id="UP001225072">
    <property type="component" value="Unassembled WGS sequence"/>
</dbReference>
<reference evidence="1 2" key="1">
    <citation type="submission" date="2023-07" db="EMBL/GenBank/DDBJ databases">
        <title>Functional and genomic diversity of the sorghum phyllosphere microbiome.</title>
        <authorList>
            <person name="Shade A."/>
        </authorList>
    </citation>
    <scope>NUCLEOTIDE SEQUENCE [LARGE SCALE GENOMIC DNA]</scope>
    <source>
        <strain evidence="1 2">SORGH_AS_1064</strain>
    </source>
</reference>
<proteinExistence type="predicted"/>
<dbReference type="RefSeq" id="WP_307445515.1">
    <property type="nucleotide sequence ID" value="NZ_JAUTAL010000001.1"/>
</dbReference>